<dbReference type="EMBL" id="JBJQND010000003">
    <property type="protein sequence ID" value="KAL3883641.1"/>
    <property type="molecule type" value="Genomic_DNA"/>
</dbReference>
<sequence>MVYLQCARFLARFGRKVARKRAVVAGANDQGTSGPTEDGTQLAVASVTAAEEPGASDRQVTTHEALDREVDRFVAYEVEKIRALNLIKDDKLADDLIRGNANLHQILYAVCKEKLRGLASVEC</sequence>
<accession>A0ABD3XBJ9</accession>
<proteinExistence type="predicted"/>
<gene>
    <name evidence="1" type="ORF">ACJMK2_029883</name>
</gene>
<evidence type="ECO:0000313" key="2">
    <source>
        <dbReference type="Proteomes" id="UP001634394"/>
    </source>
</evidence>
<dbReference type="Proteomes" id="UP001634394">
    <property type="component" value="Unassembled WGS sequence"/>
</dbReference>
<name>A0ABD3XBJ9_SINWO</name>
<comment type="caution">
    <text evidence="1">The sequence shown here is derived from an EMBL/GenBank/DDBJ whole genome shotgun (WGS) entry which is preliminary data.</text>
</comment>
<reference evidence="1 2" key="1">
    <citation type="submission" date="2024-11" db="EMBL/GenBank/DDBJ databases">
        <title>Chromosome-level genome assembly of the freshwater bivalve Anodonta woodiana.</title>
        <authorList>
            <person name="Chen X."/>
        </authorList>
    </citation>
    <scope>NUCLEOTIDE SEQUENCE [LARGE SCALE GENOMIC DNA]</scope>
    <source>
        <strain evidence="1">MN2024</strain>
        <tissue evidence="1">Gills</tissue>
    </source>
</reference>
<keyword evidence="2" id="KW-1185">Reference proteome</keyword>
<dbReference type="AlphaFoldDB" id="A0ABD3XBJ9"/>
<organism evidence="1 2">
    <name type="scientific">Sinanodonta woodiana</name>
    <name type="common">Chinese pond mussel</name>
    <name type="synonym">Anodonta woodiana</name>
    <dbReference type="NCBI Taxonomy" id="1069815"/>
    <lineage>
        <taxon>Eukaryota</taxon>
        <taxon>Metazoa</taxon>
        <taxon>Spiralia</taxon>
        <taxon>Lophotrochozoa</taxon>
        <taxon>Mollusca</taxon>
        <taxon>Bivalvia</taxon>
        <taxon>Autobranchia</taxon>
        <taxon>Heteroconchia</taxon>
        <taxon>Palaeoheterodonta</taxon>
        <taxon>Unionida</taxon>
        <taxon>Unionoidea</taxon>
        <taxon>Unionidae</taxon>
        <taxon>Unioninae</taxon>
        <taxon>Sinanodonta</taxon>
    </lineage>
</organism>
<evidence type="ECO:0000313" key="1">
    <source>
        <dbReference type="EMBL" id="KAL3883641.1"/>
    </source>
</evidence>
<protein>
    <submittedName>
        <fullName evidence="1">Uncharacterized protein</fullName>
    </submittedName>
</protein>